<dbReference type="PANTHER" id="PTHR32133">
    <property type="entry name" value="OS07G0120400 PROTEIN"/>
    <property type="match status" value="1"/>
</dbReference>
<dbReference type="Gene3D" id="1.20.1280.50">
    <property type="match status" value="1"/>
</dbReference>
<accession>A0A3B6PGD1</accession>
<dbReference type="Gramene" id="TraesJUL6B03G03474660.1">
    <property type="protein sequence ID" value="TraesJUL6B03G03474660.1"/>
    <property type="gene ID" value="TraesJUL6B03G03474660"/>
</dbReference>
<dbReference type="Proteomes" id="UP000019116">
    <property type="component" value="Chromosome 6B"/>
</dbReference>
<dbReference type="Pfam" id="PF00646">
    <property type="entry name" value="F-box"/>
    <property type="match status" value="1"/>
</dbReference>
<dbReference type="Gramene" id="TraesWEE_scaffold_050478_01G000100.1">
    <property type="protein sequence ID" value="TraesWEE_scaffold_050478_01G000100.1"/>
    <property type="gene ID" value="TraesWEE_scaffold_050478_01G000100"/>
</dbReference>
<dbReference type="InterPro" id="IPR001810">
    <property type="entry name" value="F-box_dom"/>
</dbReference>
<name>A0A3B6PGD1_WHEAT</name>
<evidence type="ECO:0000313" key="2">
    <source>
        <dbReference type="EnsemblPlants" id="TraesCS6B02G083300.1"/>
    </source>
</evidence>
<proteinExistence type="predicted"/>
<dbReference type="Gramene" id="TraesARI6B03G03405820.1">
    <property type="protein sequence ID" value="TraesARI6B03G03405820.1"/>
    <property type="gene ID" value="TraesARI6B03G03405820"/>
</dbReference>
<dbReference type="Gramene" id="TraesMAC6B03G03446730.1">
    <property type="protein sequence ID" value="TraesMAC6B03G03446730.1"/>
    <property type="gene ID" value="TraesMAC6B03G03446730"/>
</dbReference>
<evidence type="ECO:0000259" key="1">
    <source>
        <dbReference type="SMART" id="SM00256"/>
    </source>
</evidence>
<reference evidence="2" key="1">
    <citation type="submission" date="2018-08" db="EMBL/GenBank/DDBJ databases">
        <authorList>
            <person name="Rossello M."/>
        </authorList>
    </citation>
    <scope>NUCLEOTIDE SEQUENCE [LARGE SCALE GENOMIC DNA]</scope>
    <source>
        <strain evidence="2">cv. Chinese Spring</strain>
    </source>
</reference>
<dbReference type="Gramene" id="TraesCS6B02G083300.1">
    <property type="protein sequence ID" value="TraesCS6B02G083300.1"/>
    <property type="gene ID" value="TraesCS6B02G083300"/>
</dbReference>
<dbReference type="Gramene" id="TraesCLE_scaffold_008972_01G000500.1">
    <property type="protein sequence ID" value="TraesCLE_scaffold_008972_01G000500.1"/>
    <property type="gene ID" value="TraesCLE_scaffold_008972_01G000500"/>
</dbReference>
<reference evidence="2" key="2">
    <citation type="submission" date="2018-10" db="UniProtKB">
        <authorList>
            <consortium name="EnsemblPlants"/>
        </authorList>
    </citation>
    <scope>IDENTIFICATION</scope>
</reference>
<dbReference type="Gramene" id="TraesROB_scaffold_007917_01G000100.1">
    <property type="protein sequence ID" value="TraesROB_scaffold_007917_01G000100.1"/>
    <property type="gene ID" value="TraesROB_scaffold_007917_01G000100"/>
</dbReference>
<dbReference type="Pfam" id="PF23635">
    <property type="entry name" value="Beta-prop_AT5G49610-like"/>
    <property type="match status" value="1"/>
</dbReference>
<dbReference type="Gramene" id="TraesNOR6B03G03480900.1">
    <property type="protein sequence ID" value="TraesNOR6B03G03480900.1"/>
    <property type="gene ID" value="TraesNOR6B03G03480900"/>
</dbReference>
<sequence>MSSRRRRRHARSPAAAPLDDDDLLSEILLRLPPQPSSLPRASLVCKRWRCLVSDPGFVRRFRIRHRHNPPLLGFFNRYKGRPFVPTLDAPNRVPAERFSLPSDKDHDDSTTLGCRHGLVLVYLPRSFQVLVWDPVTGDQHHIAVPREFEKNLINGAVLRADGDAQHFKVVLAVADGDDVQHTRALACVYSSKTGLWGNLISTPLPYQDSGCNLQTMVYSRDAVLVGNCLYWKLAGNLIGILKFDLERQSLAVIRVPVDLLGEGNSFTVMRAEGGGLGFLFVPYSDCNAQLWKRNIDCDGIASWVLARTIELDKLLSVGWPYMMLGFAEQNNVMFYWTVNGVLMVELESLKFKKLFETMTLSYYHPFESVYSGGTCVGDGRDGAELLVDA</sequence>
<dbReference type="InterPro" id="IPR056594">
    <property type="entry name" value="AT5G49610-like_b-prop"/>
</dbReference>
<evidence type="ECO:0000313" key="3">
    <source>
        <dbReference type="Proteomes" id="UP000019116"/>
    </source>
</evidence>
<keyword evidence="3" id="KW-1185">Reference proteome</keyword>
<dbReference type="SMART" id="SM00256">
    <property type="entry name" value="FBOX"/>
    <property type="match status" value="1"/>
</dbReference>
<feature type="domain" description="F-box" evidence="1">
    <location>
        <begin position="21"/>
        <end position="61"/>
    </location>
</feature>
<dbReference type="InterPro" id="IPR036047">
    <property type="entry name" value="F-box-like_dom_sf"/>
</dbReference>
<organism evidence="2">
    <name type="scientific">Triticum aestivum</name>
    <name type="common">Wheat</name>
    <dbReference type="NCBI Taxonomy" id="4565"/>
    <lineage>
        <taxon>Eukaryota</taxon>
        <taxon>Viridiplantae</taxon>
        <taxon>Streptophyta</taxon>
        <taxon>Embryophyta</taxon>
        <taxon>Tracheophyta</taxon>
        <taxon>Spermatophyta</taxon>
        <taxon>Magnoliopsida</taxon>
        <taxon>Liliopsida</taxon>
        <taxon>Poales</taxon>
        <taxon>Poaceae</taxon>
        <taxon>BOP clade</taxon>
        <taxon>Pooideae</taxon>
        <taxon>Triticodae</taxon>
        <taxon>Triticeae</taxon>
        <taxon>Triticinae</taxon>
        <taxon>Triticum</taxon>
    </lineage>
</organism>
<dbReference type="Gramene" id="TraesRN6B0100189900.1">
    <property type="protein sequence ID" value="TraesRN6B0100189900.1"/>
    <property type="gene ID" value="TraesRN6B0100189900"/>
</dbReference>
<dbReference type="Gramene" id="TraesJAG6B03G03438560.1">
    <property type="protein sequence ID" value="TraesJAG6B03G03438560.1"/>
    <property type="gene ID" value="TraesJAG6B03G03438560"/>
</dbReference>
<dbReference type="Gramene" id="TraesSYM6B03G03390210.1">
    <property type="protein sequence ID" value="TraesSYM6B03G03390210.1"/>
    <property type="gene ID" value="TraesSYM6B03G03390210"/>
</dbReference>
<dbReference type="EnsemblPlants" id="TraesCS6B02G083300.1">
    <property type="protein sequence ID" value="TraesCS6B02G083300.1"/>
    <property type="gene ID" value="TraesCS6B02G083300"/>
</dbReference>
<dbReference type="OrthoDB" id="636553at2759"/>
<dbReference type="STRING" id="4565.A0A3B6PGD1"/>
<protein>
    <recommendedName>
        <fullName evidence="1">F-box domain-containing protein</fullName>
    </recommendedName>
</protein>
<dbReference type="Gramene" id="TraesSTA6B03G03439080.1">
    <property type="protein sequence ID" value="TraesSTA6B03G03439080.1"/>
    <property type="gene ID" value="TraesSTA6B03G03439080"/>
</dbReference>
<gene>
    <name evidence="2" type="primary">LOC123135808</name>
</gene>
<dbReference type="SUPFAM" id="SSF81383">
    <property type="entry name" value="F-box domain"/>
    <property type="match status" value="1"/>
</dbReference>
<dbReference type="Gramene" id="TraesCAD_scaffold_000749_01G000100.1">
    <property type="protein sequence ID" value="TraesCAD_scaffold_000749_01G000100.1"/>
    <property type="gene ID" value="TraesCAD_scaffold_000749_01G000100"/>
</dbReference>
<dbReference type="GeneID" id="123135808"/>
<dbReference type="Gramene" id="TraesCS6B03G0198400.1">
    <property type="protein sequence ID" value="TraesCS6B03G0198400.1.CDS"/>
    <property type="gene ID" value="TraesCS6B03G0198400"/>
</dbReference>
<dbReference type="Gramene" id="TraesLDM6B03G03451980.1">
    <property type="protein sequence ID" value="TraesLDM6B03G03451980.1"/>
    <property type="gene ID" value="TraesLDM6B03G03451980"/>
</dbReference>
<dbReference type="PANTHER" id="PTHR32133:SF380">
    <property type="entry name" value="OS10G0137700 PROTEIN"/>
    <property type="match status" value="1"/>
</dbReference>
<dbReference type="AlphaFoldDB" id="A0A3B6PGD1"/>
<dbReference type="RefSeq" id="XP_044410956.1">
    <property type="nucleotide sequence ID" value="XM_044555021.1"/>
</dbReference>